<evidence type="ECO:0000256" key="1">
    <source>
        <dbReference type="ARBA" id="ARBA00004430"/>
    </source>
</evidence>
<dbReference type="Pfam" id="PF13855">
    <property type="entry name" value="LRR_8"/>
    <property type="match status" value="1"/>
</dbReference>
<protein>
    <recommendedName>
        <fullName evidence="7">F-box domain-containing protein</fullName>
    </recommendedName>
</protein>
<comment type="caution">
    <text evidence="5">The sequence shown here is derived from an EMBL/GenBank/DDBJ whole genome shotgun (WGS) entry which is preliminary data.</text>
</comment>
<evidence type="ECO:0008006" key="7">
    <source>
        <dbReference type="Google" id="ProtNLM"/>
    </source>
</evidence>
<name>A0A250XR73_9CHLO</name>
<organism evidence="5 6">
    <name type="scientific">Chlamydomonas eustigma</name>
    <dbReference type="NCBI Taxonomy" id="1157962"/>
    <lineage>
        <taxon>Eukaryota</taxon>
        <taxon>Viridiplantae</taxon>
        <taxon>Chlorophyta</taxon>
        <taxon>core chlorophytes</taxon>
        <taxon>Chlorophyceae</taxon>
        <taxon>CS clade</taxon>
        <taxon>Chlamydomonadales</taxon>
        <taxon>Chlamydomonadaceae</taxon>
        <taxon>Chlamydomonas</taxon>
    </lineage>
</organism>
<evidence type="ECO:0000256" key="4">
    <source>
        <dbReference type="SAM" id="MobiDB-lite"/>
    </source>
</evidence>
<proteinExistence type="predicted"/>
<dbReference type="InterPro" id="IPR003591">
    <property type="entry name" value="Leu-rich_rpt_typical-subtyp"/>
</dbReference>
<dbReference type="SUPFAM" id="SSF52058">
    <property type="entry name" value="L domain-like"/>
    <property type="match status" value="1"/>
</dbReference>
<dbReference type="PANTHER" id="PTHR16083">
    <property type="entry name" value="LEUCINE RICH REPEAT CONTAINING PROTEIN"/>
    <property type="match status" value="1"/>
</dbReference>
<gene>
    <name evidence="5" type="ORF">CEUSTIGMA_g12973.t1</name>
</gene>
<sequence>MMTSIANHQVSGLPVVVTEEAPNSMNRWSELPSDIALLIFKHLDHEAKQLHHPVTYFSTIDSEQEFSPTAIHNLRATCKPWKRVIDNATRRLLLCGHEKTVINSMNFPALEVLDTSLAERVRLLPTAENSSQEEAHNEFLASSSQVVSPTVQIKRKPLLRNTGLEKRTTFSGRKSLKSNKHHMSKQQGSVMMAHYRRNLPRLTDLTINAAEISQISLIKTCPQLRSLNIDNKRSCGIANLPSATSSLRSITRALARTLSSGLRSLSSLTLLHVDLLLAGLWESLLSLSLECLSLQHCPCPWFLAPQYNDRAITSALILGHVLPDGTTWTSASLRSTSGAWRPGLCTSPLAPLAATLTSLTLKACFLHPEDVYVKGPCRVGTLPSHKRVVGRRGNKRSRALASDNGGGTVPGGVVLQQQALQAEGASTSGTHGLHYLQQDENLSVDNLDVASEQSAPDGGVEEAAGMASAAAGQAGAFIGASGDDGQLGEEEALPISELHARDFFQALQPLTKLQNLDLSNNSIGMLHSGIGHIRSLRSLNLSGNKLSTLPRTASQLTALTALDLSHSHVHHVHPLLSRTISRSSSFSPPTLLRSKLQNETSILDYLDPTQ</sequence>
<reference evidence="5 6" key="1">
    <citation type="submission" date="2017-08" db="EMBL/GenBank/DDBJ databases">
        <title>Acidophilic green algal genome provides insights into adaptation to an acidic environment.</title>
        <authorList>
            <person name="Hirooka S."/>
            <person name="Hirose Y."/>
            <person name="Kanesaki Y."/>
            <person name="Higuchi S."/>
            <person name="Fujiwara T."/>
            <person name="Onuma R."/>
            <person name="Era A."/>
            <person name="Ohbayashi R."/>
            <person name="Uzuka A."/>
            <person name="Nozaki H."/>
            <person name="Yoshikawa H."/>
            <person name="Miyagishima S.Y."/>
        </authorList>
    </citation>
    <scope>NUCLEOTIDE SEQUENCE [LARGE SCALE GENOMIC DNA]</scope>
    <source>
        <strain evidence="5 6">NIES-2499</strain>
    </source>
</reference>
<dbReference type="PANTHER" id="PTHR16083:SF25">
    <property type="entry name" value="C-JID DOMAIN-CONTAINING PROTEIN"/>
    <property type="match status" value="1"/>
</dbReference>
<dbReference type="InterPro" id="IPR001611">
    <property type="entry name" value="Leu-rich_rpt"/>
</dbReference>
<dbReference type="OrthoDB" id="1056777at2759"/>
<keyword evidence="2" id="KW-0433">Leucine-rich repeat</keyword>
<dbReference type="Proteomes" id="UP000232323">
    <property type="component" value="Unassembled WGS sequence"/>
</dbReference>
<feature type="region of interest" description="Disordered" evidence="4">
    <location>
        <begin position="388"/>
        <end position="408"/>
    </location>
</feature>
<dbReference type="GO" id="GO:0005930">
    <property type="term" value="C:axoneme"/>
    <property type="evidence" value="ECO:0007669"/>
    <property type="project" value="UniProtKB-SubCell"/>
</dbReference>
<feature type="compositionally biased region" description="Basic residues" evidence="4">
    <location>
        <begin position="388"/>
        <end position="398"/>
    </location>
</feature>
<evidence type="ECO:0000256" key="2">
    <source>
        <dbReference type="ARBA" id="ARBA00022614"/>
    </source>
</evidence>
<dbReference type="PROSITE" id="PS51450">
    <property type="entry name" value="LRR"/>
    <property type="match status" value="1"/>
</dbReference>
<keyword evidence="3" id="KW-0677">Repeat</keyword>
<dbReference type="AlphaFoldDB" id="A0A250XR73"/>
<evidence type="ECO:0000313" key="5">
    <source>
        <dbReference type="EMBL" id="GAX85558.1"/>
    </source>
</evidence>
<keyword evidence="6" id="KW-1185">Reference proteome</keyword>
<comment type="subcellular location">
    <subcellularLocation>
        <location evidence="1">Cytoplasm</location>
        <location evidence="1">Cytoskeleton</location>
        <location evidence="1">Cilium axoneme</location>
    </subcellularLocation>
</comment>
<dbReference type="STRING" id="1157962.A0A250XR73"/>
<evidence type="ECO:0000313" key="6">
    <source>
        <dbReference type="Proteomes" id="UP000232323"/>
    </source>
</evidence>
<accession>A0A250XR73</accession>
<dbReference type="EMBL" id="BEGY01000177">
    <property type="protein sequence ID" value="GAX85558.1"/>
    <property type="molecule type" value="Genomic_DNA"/>
</dbReference>
<dbReference type="InterPro" id="IPR032675">
    <property type="entry name" value="LRR_dom_sf"/>
</dbReference>
<dbReference type="SMART" id="SM00369">
    <property type="entry name" value="LRR_TYP"/>
    <property type="match status" value="3"/>
</dbReference>
<evidence type="ECO:0000256" key="3">
    <source>
        <dbReference type="ARBA" id="ARBA00022737"/>
    </source>
</evidence>
<dbReference type="Gene3D" id="3.80.10.10">
    <property type="entry name" value="Ribonuclease Inhibitor"/>
    <property type="match status" value="1"/>
</dbReference>